<gene>
    <name evidence="1" type="ORF">B0H17DRAFT_1147779</name>
</gene>
<dbReference type="AlphaFoldDB" id="A0AAD7CHG1"/>
<reference evidence="1" key="1">
    <citation type="submission" date="2023-03" db="EMBL/GenBank/DDBJ databases">
        <title>Massive genome expansion in bonnet fungi (Mycena s.s.) driven by repeated elements and novel gene families across ecological guilds.</title>
        <authorList>
            <consortium name="Lawrence Berkeley National Laboratory"/>
            <person name="Harder C.B."/>
            <person name="Miyauchi S."/>
            <person name="Viragh M."/>
            <person name="Kuo A."/>
            <person name="Thoen E."/>
            <person name="Andreopoulos B."/>
            <person name="Lu D."/>
            <person name="Skrede I."/>
            <person name="Drula E."/>
            <person name="Henrissat B."/>
            <person name="Morin E."/>
            <person name="Kohler A."/>
            <person name="Barry K."/>
            <person name="LaButti K."/>
            <person name="Morin E."/>
            <person name="Salamov A."/>
            <person name="Lipzen A."/>
            <person name="Mereny Z."/>
            <person name="Hegedus B."/>
            <person name="Baldrian P."/>
            <person name="Stursova M."/>
            <person name="Weitz H."/>
            <person name="Taylor A."/>
            <person name="Grigoriev I.V."/>
            <person name="Nagy L.G."/>
            <person name="Martin F."/>
            <person name="Kauserud H."/>
        </authorList>
    </citation>
    <scope>NUCLEOTIDE SEQUENCE</scope>
    <source>
        <strain evidence="1">CBHHK067</strain>
    </source>
</reference>
<comment type="caution">
    <text evidence="1">The sequence shown here is derived from an EMBL/GenBank/DDBJ whole genome shotgun (WGS) entry which is preliminary data.</text>
</comment>
<name>A0AAD7CHG1_MYCRO</name>
<evidence type="ECO:0000313" key="2">
    <source>
        <dbReference type="Proteomes" id="UP001221757"/>
    </source>
</evidence>
<sequence>MPTGHGDHFTYQLKANAFLKDLIAMKKGKMDSAWYVECRSRYPSESCTPTLFWDGVPSTTCQQIIDLIRADEDPDATICDIVPETPHKEQITRHIDLEVKKGAYNTSKRILDAKDLEEVLKISLPPIYDFLRAARQRQDEIKFPSSELRLLEKLEVIRGSLDGVEAMLKSFPDPEATESDSDSQ</sequence>
<dbReference type="EMBL" id="JARKIE010000367">
    <property type="protein sequence ID" value="KAJ7649239.1"/>
    <property type="molecule type" value="Genomic_DNA"/>
</dbReference>
<dbReference type="Proteomes" id="UP001221757">
    <property type="component" value="Unassembled WGS sequence"/>
</dbReference>
<accession>A0AAD7CHG1</accession>
<organism evidence="1 2">
    <name type="scientific">Mycena rosella</name>
    <name type="common">Pink bonnet</name>
    <name type="synonym">Agaricus rosellus</name>
    <dbReference type="NCBI Taxonomy" id="1033263"/>
    <lineage>
        <taxon>Eukaryota</taxon>
        <taxon>Fungi</taxon>
        <taxon>Dikarya</taxon>
        <taxon>Basidiomycota</taxon>
        <taxon>Agaricomycotina</taxon>
        <taxon>Agaricomycetes</taxon>
        <taxon>Agaricomycetidae</taxon>
        <taxon>Agaricales</taxon>
        <taxon>Marasmiineae</taxon>
        <taxon>Mycenaceae</taxon>
        <taxon>Mycena</taxon>
    </lineage>
</organism>
<keyword evidence="2" id="KW-1185">Reference proteome</keyword>
<proteinExistence type="predicted"/>
<evidence type="ECO:0000313" key="1">
    <source>
        <dbReference type="EMBL" id="KAJ7649239.1"/>
    </source>
</evidence>
<protein>
    <submittedName>
        <fullName evidence="1">Uncharacterized protein</fullName>
    </submittedName>
</protein>